<dbReference type="SMART" id="SM00233">
    <property type="entry name" value="PH"/>
    <property type="match status" value="1"/>
</dbReference>
<feature type="region of interest" description="Disordered" evidence="2">
    <location>
        <begin position="239"/>
        <end position="261"/>
    </location>
</feature>
<evidence type="ECO:0000313" key="4">
    <source>
        <dbReference type="Ensembl" id="ENSAMXP00000001696.2"/>
    </source>
</evidence>
<feature type="compositionally biased region" description="Low complexity" evidence="2">
    <location>
        <begin position="615"/>
        <end position="624"/>
    </location>
</feature>
<dbReference type="GeneTree" id="ENSGT00940000157375"/>
<dbReference type="PANTHER" id="PTHR13944:SF23">
    <property type="entry name" value="RHO GUANINE NUCLEOTIDE EXCHANGE FACTOR 18"/>
    <property type="match status" value="1"/>
</dbReference>
<dbReference type="GO" id="GO:0005886">
    <property type="term" value="C:plasma membrane"/>
    <property type="evidence" value="ECO:0007669"/>
    <property type="project" value="TreeGrafter"/>
</dbReference>
<dbReference type="STRING" id="7994.ENSAMXP00000001696"/>
<reference evidence="5" key="1">
    <citation type="submission" date="2013-03" db="EMBL/GenBank/DDBJ databases">
        <authorList>
            <person name="Jeffery W."/>
            <person name="Warren W."/>
            <person name="Wilson R.K."/>
        </authorList>
    </citation>
    <scope>NUCLEOTIDE SEQUENCE</scope>
    <source>
        <strain evidence="5">female</strain>
    </source>
</reference>
<evidence type="ECO:0000256" key="1">
    <source>
        <dbReference type="ARBA" id="ARBA00022658"/>
    </source>
</evidence>
<dbReference type="AlphaFoldDB" id="W5K286"/>
<feature type="compositionally biased region" description="Polar residues" evidence="2">
    <location>
        <begin position="527"/>
        <end position="540"/>
    </location>
</feature>
<dbReference type="InterPro" id="IPR041020">
    <property type="entry name" value="PH_16"/>
</dbReference>
<organism evidence="4 5">
    <name type="scientific">Astyanax mexicanus</name>
    <name type="common">Blind cave fish</name>
    <name type="synonym">Astyanax fasciatus mexicanus</name>
    <dbReference type="NCBI Taxonomy" id="7994"/>
    <lineage>
        <taxon>Eukaryota</taxon>
        <taxon>Metazoa</taxon>
        <taxon>Chordata</taxon>
        <taxon>Craniata</taxon>
        <taxon>Vertebrata</taxon>
        <taxon>Euteleostomi</taxon>
        <taxon>Actinopterygii</taxon>
        <taxon>Neopterygii</taxon>
        <taxon>Teleostei</taxon>
        <taxon>Ostariophysi</taxon>
        <taxon>Characiformes</taxon>
        <taxon>Characoidei</taxon>
        <taxon>Acestrorhamphidae</taxon>
        <taxon>Acestrorhamphinae</taxon>
        <taxon>Astyanax</taxon>
    </lineage>
</organism>
<dbReference type="Proteomes" id="UP000018467">
    <property type="component" value="Unassembled WGS sequence"/>
</dbReference>
<name>W5K286_ASTMX</name>
<keyword evidence="5" id="KW-1185">Reference proteome</keyword>
<dbReference type="PROSITE" id="PS50003">
    <property type="entry name" value="PH_DOMAIN"/>
    <property type="match status" value="1"/>
</dbReference>
<dbReference type="HOGENOM" id="CLU_002466_0_1_1"/>
<dbReference type="GO" id="GO:0035023">
    <property type="term" value="P:regulation of Rho protein signal transduction"/>
    <property type="evidence" value="ECO:0007669"/>
    <property type="project" value="TreeGrafter"/>
</dbReference>
<dbReference type="PANTHER" id="PTHR13944">
    <property type="entry name" value="AGAP007712-PA"/>
    <property type="match status" value="1"/>
</dbReference>
<dbReference type="InParanoid" id="W5K286"/>
<reference evidence="4" key="3">
    <citation type="submission" date="2025-08" db="UniProtKB">
        <authorList>
            <consortium name="Ensembl"/>
        </authorList>
    </citation>
    <scope>IDENTIFICATION</scope>
</reference>
<feature type="region of interest" description="Disordered" evidence="2">
    <location>
        <begin position="431"/>
        <end position="468"/>
    </location>
</feature>
<dbReference type="GO" id="GO:0005085">
    <property type="term" value="F:guanyl-nucleotide exchange factor activity"/>
    <property type="evidence" value="ECO:0007669"/>
    <property type="project" value="UniProtKB-KW"/>
</dbReference>
<dbReference type="Gene3D" id="2.30.29.30">
    <property type="entry name" value="Pleckstrin-homology domain (PH domain)/Phosphotyrosine-binding domain (PTB)"/>
    <property type="match status" value="1"/>
</dbReference>
<evidence type="ECO:0000256" key="2">
    <source>
        <dbReference type="SAM" id="MobiDB-lite"/>
    </source>
</evidence>
<feature type="domain" description="PH" evidence="3">
    <location>
        <begin position="18"/>
        <end position="119"/>
    </location>
</feature>
<proteinExistence type="predicted"/>
<accession>W5K286</accession>
<reference evidence="4" key="4">
    <citation type="submission" date="2025-09" db="UniProtKB">
        <authorList>
            <consortium name="Ensembl"/>
        </authorList>
    </citation>
    <scope>IDENTIFICATION</scope>
</reference>
<sequence>MSTGLHIRREELLQHGRKLLREGVLSWRAQNRAKDVLVVLMSNLLVLLQEKDQKLIFANLDGKPAVLSLQRLIVREAAHSDRVMYLIYTSDEKAEMYEFIVSSVEERTSWCQEIWQTIENFSHVIEENEEDLSNHYDFSERLRSYQENLFVIDSQLEGLLQDRLRLFSVMSETLTDSSSLPKRLLPKCSTTDLLQGAITDVESLQNLLVAGESDVPPPLATDSVDTGLPFRKATTITDLTKNGRGLQDGSRDRNQRPNSDPHLRELFLDSLELSADDETDAVWSSPLPPPPPYSFNTQLLDTVASLTQKLYSLQVAMAQQDSEVGVLRAALAERPSRNRGDGLLVQEKQRHLEKQREELLHLQKVYNQQKQEQAEWELERQRHQLEHQALQQQLRQREEECARQEALLAEQRDALHQSRQEYQQDLERLRESARTVEKQREQLEQQQKKLNKPNIANPGPSFHLEPPQAPPLYPVDNIYPSPEHHVRPSVSSTNFQERPPQVPPRKESIMVSPIKQDVPIQLVSTTNESIKPSSVQQQIPTKLAANKGREKSSSRGKSHQRTNSAASIEVSYLIPIKPGKEGGSLKARRPTSPRSLPADLYIPPGLVLNTKPPLHSSTHSSNTHSVRKPSHGSAPHQPDHRKKKDSSSSNREDIYYC</sequence>
<protein>
    <submittedName>
        <fullName evidence="4">Rho/rac guanine nucleotide exchange factor (GEF) 18a</fullName>
    </submittedName>
</protein>
<dbReference type="InterPro" id="IPR011993">
    <property type="entry name" value="PH-like_dom_sf"/>
</dbReference>
<dbReference type="InterPro" id="IPR051632">
    <property type="entry name" value="Rho_GEF"/>
</dbReference>
<dbReference type="Bgee" id="ENSAMXG00000001648">
    <property type="expression patterns" value="Expressed in pharyngeal gill and 14 other cell types or tissues"/>
</dbReference>
<evidence type="ECO:0000259" key="3">
    <source>
        <dbReference type="PROSITE" id="PS50003"/>
    </source>
</evidence>
<dbReference type="SUPFAM" id="SSF50729">
    <property type="entry name" value="PH domain-like"/>
    <property type="match status" value="1"/>
</dbReference>
<feature type="compositionally biased region" description="Basic and acidic residues" evidence="2">
    <location>
        <begin position="431"/>
        <end position="447"/>
    </location>
</feature>
<feature type="region of interest" description="Disordered" evidence="2">
    <location>
        <begin position="527"/>
        <end position="657"/>
    </location>
</feature>
<dbReference type="Pfam" id="PF17838">
    <property type="entry name" value="PH_16"/>
    <property type="match status" value="1"/>
</dbReference>
<reference evidence="5" key="2">
    <citation type="journal article" date="2014" name="Nat. Commun.">
        <title>The cavefish genome reveals candidate genes for eye loss.</title>
        <authorList>
            <person name="McGaugh S.E."/>
            <person name="Gross J.B."/>
            <person name="Aken B."/>
            <person name="Blin M."/>
            <person name="Borowsky R."/>
            <person name="Chalopin D."/>
            <person name="Hinaux H."/>
            <person name="Jeffery W.R."/>
            <person name="Keene A."/>
            <person name="Ma L."/>
            <person name="Minx P."/>
            <person name="Murphy D."/>
            <person name="O'Quin K.E."/>
            <person name="Retaux S."/>
            <person name="Rohner N."/>
            <person name="Searle S.M."/>
            <person name="Stahl B.A."/>
            <person name="Tabin C."/>
            <person name="Volff J.N."/>
            <person name="Yoshizawa M."/>
            <person name="Warren W.C."/>
        </authorList>
    </citation>
    <scope>NUCLEOTIDE SEQUENCE [LARGE SCALE GENOMIC DNA]</scope>
    <source>
        <strain evidence="5">female</strain>
    </source>
</reference>
<keyword evidence="1" id="KW-0344">Guanine-nucleotide releasing factor</keyword>
<dbReference type="Ensembl" id="ENSAMXT00000001696.2">
    <property type="protein sequence ID" value="ENSAMXP00000001696.2"/>
    <property type="gene ID" value="ENSAMXG00000001648.2"/>
</dbReference>
<feature type="region of interest" description="Disordered" evidence="2">
    <location>
        <begin position="481"/>
        <end position="507"/>
    </location>
</feature>
<evidence type="ECO:0000313" key="5">
    <source>
        <dbReference type="Proteomes" id="UP000018467"/>
    </source>
</evidence>
<feature type="compositionally biased region" description="Basic and acidic residues" evidence="2">
    <location>
        <begin position="249"/>
        <end position="261"/>
    </location>
</feature>
<dbReference type="InterPro" id="IPR001849">
    <property type="entry name" value="PH_domain"/>
</dbReference>
<dbReference type="eggNOG" id="KOG3520">
    <property type="taxonomic scope" value="Eukaryota"/>
</dbReference>